<keyword evidence="2" id="KW-1185">Reference proteome</keyword>
<evidence type="ECO:0008006" key="3">
    <source>
        <dbReference type="Google" id="ProtNLM"/>
    </source>
</evidence>
<dbReference type="RefSeq" id="WP_207071010.1">
    <property type="nucleotide sequence ID" value="NZ_JAFLND010000002.1"/>
</dbReference>
<dbReference type="SUPFAM" id="SSF63829">
    <property type="entry name" value="Calcium-dependent phosphotriesterase"/>
    <property type="match status" value="1"/>
</dbReference>
<sequence length="285" mass="32482">MNKLVLISLLIVAQACAQKTYLGKLDQLGKFPSKLKEVSGMDVTKDGEIWVIEDSGNKDKIYRVDKDGDIKESLKIDHAKNKDWEDLTLDNDGNLYIGDFGNNDNEREDLVIYKIPEDEMDKKEPNADKIEFKYPQQNDFPPQKDSLYFDTEGFFHLNDHLYIFTKNRTRPYSGKTLIYRVPDQEGDYEAEFLGSLFLCADQDHCSVTSADIAPDGKTIALLSYGFVFLLTDFEAPDFTKSSIKIIDLNTDTQIESVCFAGNGTLLIADEQNRYGGRKLYEFILN</sequence>
<dbReference type="Proteomes" id="UP000664163">
    <property type="component" value="Unassembled WGS sequence"/>
</dbReference>
<comment type="caution">
    <text evidence="1">The sequence shown here is derived from an EMBL/GenBank/DDBJ whole genome shotgun (WGS) entry which is preliminary data.</text>
</comment>
<dbReference type="Gene3D" id="2.130.10.10">
    <property type="entry name" value="YVTN repeat-like/Quinoprotein amine dehydrogenase"/>
    <property type="match status" value="1"/>
</dbReference>
<name>A0ABS3EWE9_9FLAO</name>
<evidence type="ECO:0000313" key="2">
    <source>
        <dbReference type="Proteomes" id="UP000664163"/>
    </source>
</evidence>
<organism evidence="1 2">
    <name type="scientific">[Muricauda] lutisoli</name>
    <dbReference type="NCBI Taxonomy" id="2816035"/>
    <lineage>
        <taxon>Bacteria</taxon>
        <taxon>Pseudomonadati</taxon>
        <taxon>Bacteroidota</taxon>
        <taxon>Flavobacteriia</taxon>
        <taxon>Flavobacteriales</taxon>
        <taxon>Flavobacteriaceae</taxon>
        <taxon>Allomuricauda</taxon>
    </lineage>
</organism>
<evidence type="ECO:0000313" key="1">
    <source>
        <dbReference type="EMBL" id="MBO0330570.1"/>
    </source>
</evidence>
<gene>
    <name evidence="1" type="ORF">J0X13_08410</name>
</gene>
<dbReference type="PROSITE" id="PS51257">
    <property type="entry name" value="PROKAR_LIPOPROTEIN"/>
    <property type="match status" value="1"/>
</dbReference>
<dbReference type="InterPro" id="IPR015943">
    <property type="entry name" value="WD40/YVTN_repeat-like_dom_sf"/>
</dbReference>
<proteinExistence type="predicted"/>
<reference evidence="1 2" key="1">
    <citation type="submission" date="2021-03" db="EMBL/GenBank/DDBJ databases">
        <title>Muricauda sp. CAU 1631 isolated from Incheon.</title>
        <authorList>
            <person name="Kim W."/>
        </authorList>
    </citation>
    <scope>NUCLEOTIDE SEQUENCE [LARGE SCALE GENOMIC DNA]</scope>
    <source>
        <strain evidence="1 2">CAU 1631</strain>
    </source>
</reference>
<accession>A0ABS3EWE9</accession>
<dbReference type="EMBL" id="JAFLND010000002">
    <property type="protein sequence ID" value="MBO0330570.1"/>
    <property type="molecule type" value="Genomic_DNA"/>
</dbReference>
<protein>
    <recommendedName>
        <fullName evidence="3">SdiA-regulated family protein</fullName>
    </recommendedName>
</protein>